<reference evidence="1 2" key="1">
    <citation type="submission" date="2017-01" db="EMBL/GenBank/DDBJ databases">
        <authorList>
            <person name="Varghese N."/>
            <person name="Submissions S."/>
        </authorList>
    </citation>
    <scope>NUCLEOTIDE SEQUENCE [LARGE SCALE GENOMIC DNA]</scope>
    <source>
        <strain evidence="1 2">ATCC 35905</strain>
    </source>
</reference>
<name>A0A8G2CNV9_ACIRU</name>
<proteinExistence type="predicted"/>
<evidence type="ECO:0000313" key="2">
    <source>
        <dbReference type="Proteomes" id="UP000186308"/>
    </source>
</evidence>
<dbReference type="Proteomes" id="UP000186308">
    <property type="component" value="Unassembled WGS sequence"/>
</dbReference>
<protein>
    <submittedName>
        <fullName evidence="1">Uncharacterized protein</fullName>
    </submittedName>
</protein>
<organism evidence="1 2">
    <name type="scientific">Acidiphilium rubrum</name>
    <dbReference type="NCBI Taxonomy" id="526"/>
    <lineage>
        <taxon>Bacteria</taxon>
        <taxon>Pseudomonadati</taxon>
        <taxon>Pseudomonadota</taxon>
        <taxon>Alphaproteobacteria</taxon>
        <taxon>Acetobacterales</taxon>
        <taxon>Acidocellaceae</taxon>
        <taxon>Acidiphilium</taxon>
    </lineage>
</organism>
<sequence length="51" mass="5401">MKLIKTTLRGTLEFLIVLAILLAAAIAPGLLSASSSTIVLFPHTHQTETTP</sequence>
<comment type="caution">
    <text evidence="1">The sequence shown here is derived from an EMBL/GenBank/DDBJ whole genome shotgun (WGS) entry which is preliminary data.</text>
</comment>
<dbReference type="RefSeq" id="WP_156038168.1">
    <property type="nucleotide sequence ID" value="NZ_FTNE01000043.1"/>
</dbReference>
<accession>A0A8G2CNV9</accession>
<gene>
    <name evidence="1" type="ORF">SAMN05421828_14312</name>
</gene>
<evidence type="ECO:0000313" key="1">
    <source>
        <dbReference type="EMBL" id="SIR51116.1"/>
    </source>
</evidence>
<dbReference type="EMBL" id="FTNE01000043">
    <property type="protein sequence ID" value="SIR51116.1"/>
    <property type="molecule type" value="Genomic_DNA"/>
</dbReference>
<dbReference type="AlphaFoldDB" id="A0A8G2CNV9"/>
<keyword evidence="2" id="KW-1185">Reference proteome</keyword>